<reference evidence="2 3" key="1">
    <citation type="journal article" date="2018" name="Sci. Rep.">
        <title>Genomic signatures of local adaptation to the degree of environmental predictability in rotifers.</title>
        <authorList>
            <person name="Franch-Gras L."/>
            <person name="Hahn C."/>
            <person name="Garcia-Roger E.M."/>
            <person name="Carmona M.J."/>
            <person name="Serra M."/>
            <person name="Gomez A."/>
        </authorList>
    </citation>
    <scope>NUCLEOTIDE SEQUENCE [LARGE SCALE GENOMIC DNA]</scope>
    <source>
        <strain evidence="2">HYR1</strain>
    </source>
</reference>
<feature type="transmembrane region" description="Helical" evidence="1">
    <location>
        <begin position="18"/>
        <end position="36"/>
    </location>
</feature>
<protein>
    <recommendedName>
        <fullName evidence="4">Transmembrane protein</fullName>
    </recommendedName>
</protein>
<sequence length="69" mass="8546">MRFDGCCWISVLKMCYVIKIYFIFNFLYLNKILLFLNKSFKRQTSKIIYKIKQNQSFKKIRNQKIFGKY</sequence>
<keyword evidence="3" id="KW-1185">Reference proteome</keyword>
<evidence type="ECO:0008006" key="4">
    <source>
        <dbReference type="Google" id="ProtNLM"/>
    </source>
</evidence>
<dbReference type="Proteomes" id="UP000276133">
    <property type="component" value="Unassembled WGS sequence"/>
</dbReference>
<comment type="caution">
    <text evidence="2">The sequence shown here is derived from an EMBL/GenBank/DDBJ whole genome shotgun (WGS) entry which is preliminary data.</text>
</comment>
<organism evidence="2 3">
    <name type="scientific">Brachionus plicatilis</name>
    <name type="common">Marine rotifer</name>
    <name type="synonym">Brachionus muelleri</name>
    <dbReference type="NCBI Taxonomy" id="10195"/>
    <lineage>
        <taxon>Eukaryota</taxon>
        <taxon>Metazoa</taxon>
        <taxon>Spiralia</taxon>
        <taxon>Gnathifera</taxon>
        <taxon>Rotifera</taxon>
        <taxon>Eurotatoria</taxon>
        <taxon>Monogononta</taxon>
        <taxon>Pseudotrocha</taxon>
        <taxon>Ploima</taxon>
        <taxon>Brachionidae</taxon>
        <taxon>Brachionus</taxon>
    </lineage>
</organism>
<evidence type="ECO:0000313" key="3">
    <source>
        <dbReference type="Proteomes" id="UP000276133"/>
    </source>
</evidence>
<dbReference type="AlphaFoldDB" id="A0A3M7RLE7"/>
<evidence type="ECO:0000313" key="2">
    <source>
        <dbReference type="EMBL" id="RNA24128.1"/>
    </source>
</evidence>
<gene>
    <name evidence="2" type="ORF">BpHYR1_036728</name>
</gene>
<proteinExistence type="predicted"/>
<keyword evidence="1" id="KW-0472">Membrane</keyword>
<keyword evidence="1" id="KW-0812">Transmembrane</keyword>
<name>A0A3M7RLE7_BRAPC</name>
<keyword evidence="1" id="KW-1133">Transmembrane helix</keyword>
<accession>A0A3M7RLE7</accession>
<dbReference type="EMBL" id="REGN01003167">
    <property type="protein sequence ID" value="RNA24128.1"/>
    <property type="molecule type" value="Genomic_DNA"/>
</dbReference>
<evidence type="ECO:0000256" key="1">
    <source>
        <dbReference type="SAM" id="Phobius"/>
    </source>
</evidence>